<dbReference type="SMART" id="SM00382">
    <property type="entry name" value="AAA"/>
    <property type="match status" value="1"/>
</dbReference>
<reference evidence="5" key="1">
    <citation type="submission" date="2023-07" db="EMBL/GenBank/DDBJ databases">
        <title>Genome content predicts the carbon catabolic preferences of heterotrophic bacteria.</title>
        <authorList>
            <person name="Gralka M."/>
        </authorList>
    </citation>
    <scope>NUCLEOTIDE SEQUENCE</scope>
    <source>
        <strain evidence="5">E2R20</strain>
    </source>
</reference>
<dbReference type="SUPFAM" id="SSF52540">
    <property type="entry name" value="P-loop containing nucleoside triphosphate hydrolases"/>
    <property type="match status" value="1"/>
</dbReference>
<keyword evidence="3 5" id="KW-0067">ATP-binding</keyword>
<dbReference type="GO" id="GO:0016887">
    <property type="term" value="F:ATP hydrolysis activity"/>
    <property type="evidence" value="ECO:0007669"/>
    <property type="project" value="InterPro"/>
</dbReference>
<dbReference type="GO" id="GO:0005524">
    <property type="term" value="F:ATP binding"/>
    <property type="evidence" value="ECO:0007669"/>
    <property type="project" value="UniProtKB-KW"/>
</dbReference>
<comment type="caution">
    <text evidence="5">The sequence shown here is derived from an EMBL/GenBank/DDBJ whole genome shotgun (WGS) entry which is preliminary data.</text>
</comment>
<dbReference type="Proteomes" id="UP001170310">
    <property type="component" value="Unassembled WGS sequence"/>
</dbReference>
<proteinExistence type="predicted"/>
<dbReference type="PANTHER" id="PTHR42939:SF3">
    <property type="entry name" value="ABC TRANSPORTER ATP-BINDING COMPONENT"/>
    <property type="match status" value="1"/>
</dbReference>
<dbReference type="InterPro" id="IPR003439">
    <property type="entry name" value="ABC_transporter-like_ATP-bd"/>
</dbReference>
<evidence type="ECO:0000256" key="2">
    <source>
        <dbReference type="ARBA" id="ARBA00022741"/>
    </source>
</evidence>
<evidence type="ECO:0000313" key="6">
    <source>
        <dbReference type="Proteomes" id="UP001170310"/>
    </source>
</evidence>
<keyword evidence="6" id="KW-1185">Reference proteome</keyword>
<dbReference type="InterPro" id="IPR051782">
    <property type="entry name" value="ABC_Transporter_VariousFunc"/>
</dbReference>
<protein>
    <submittedName>
        <fullName evidence="5">ABC transporter ATP-binding protein</fullName>
    </submittedName>
</protein>
<dbReference type="RefSeq" id="WP_017636695.1">
    <property type="nucleotide sequence ID" value="NZ_JAUOQO010000004.1"/>
</dbReference>
<dbReference type="InterPro" id="IPR003593">
    <property type="entry name" value="AAA+_ATPase"/>
</dbReference>
<dbReference type="PANTHER" id="PTHR42939">
    <property type="entry name" value="ABC TRANSPORTER ATP-BINDING PROTEIN ALBC-RELATED"/>
    <property type="match status" value="1"/>
</dbReference>
<keyword evidence="1" id="KW-0813">Transport</keyword>
<dbReference type="Gene3D" id="3.40.50.300">
    <property type="entry name" value="P-loop containing nucleotide triphosphate hydrolases"/>
    <property type="match status" value="1"/>
</dbReference>
<dbReference type="InterPro" id="IPR027417">
    <property type="entry name" value="P-loop_NTPase"/>
</dbReference>
<name>A0AAW7YPZ9_9STAP</name>
<dbReference type="AlphaFoldDB" id="A0AAW7YPZ9"/>
<dbReference type="Pfam" id="PF00005">
    <property type="entry name" value="ABC_tran"/>
    <property type="match status" value="1"/>
</dbReference>
<dbReference type="EMBL" id="JAUOQO010000004">
    <property type="protein sequence ID" value="MDO6573665.1"/>
    <property type="molecule type" value="Genomic_DNA"/>
</dbReference>
<gene>
    <name evidence="5" type="ORF">Q4528_05785</name>
</gene>
<accession>A0AAW7YPZ9</accession>
<sequence length="280" mass="31714">MEQLLNVQDLNKSYKDSEFRLSNINLSITPQEVVGLIGKNGSGKSTLINTLVGNRHKDTGDIYFFDQKISNNDLSYKEHLGVVFDDLRVPNKLTLTDIDKVFSNIYKTWKSDRFFSIIKQFELPTKNQIKSFSRGMRMKSALAIALAHDSHLLILDEATAGMDASGREEVIEILEDFVAEDNGILISSHISEDIEQLATKLVFMKDGCIILEEDKRTLLENYGVLDVDEEQFKVPNEMIVASRTRQNRIIALVNNYHQIEGAEPLSSIDDATKILMRGEQ</sequence>
<dbReference type="PROSITE" id="PS50893">
    <property type="entry name" value="ABC_TRANSPORTER_2"/>
    <property type="match status" value="1"/>
</dbReference>
<keyword evidence="2" id="KW-0547">Nucleotide-binding</keyword>
<evidence type="ECO:0000256" key="1">
    <source>
        <dbReference type="ARBA" id="ARBA00022448"/>
    </source>
</evidence>
<organism evidence="5 6">
    <name type="scientific">Staphylococcus pasteuri_A</name>
    <dbReference type="NCBI Taxonomy" id="3062664"/>
    <lineage>
        <taxon>Bacteria</taxon>
        <taxon>Bacillati</taxon>
        <taxon>Bacillota</taxon>
        <taxon>Bacilli</taxon>
        <taxon>Bacillales</taxon>
        <taxon>Staphylococcaceae</taxon>
        <taxon>Staphylococcus</taxon>
    </lineage>
</organism>
<evidence type="ECO:0000256" key="3">
    <source>
        <dbReference type="ARBA" id="ARBA00022840"/>
    </source>
</evidence>
<evidence type="ECO:0000259" key="4">
    <source>
        <dbReference type="PROSITE" id="PS50893"/>
    </source>
</evidence>
<feature type="domain" description="ABC transporter" evidence="4">
    <location>
        <begin position="5"/>
        <end position="231"/>
    </location>
</feature>
<evidence type="ECO:0000313" key="5">
    <source>
        <dbReference type="EMBL" id="MDO6573665.1"/>
    </source>
</evidence>
<dbReference type="CDD" id="cd03230">
    <property type="entry name" value="ABC_DR_subfamily_A"/>
    <property type="match status" value="1"/>
</dbReference>